<dbReference type="Proteomes" id="UP001168098">
    <property type="component" value="Unassembled WGS sequence"/>
</dbReference>
<organism evidence="1 2">
    <name type="scientific">Vitis rotundifolia</name>
    <name type="common">Muscadine grape</name>
    <dbReference type="NCBI Taxonomy" id="103349"/>
    <lineage>
        <taxon>Eukaryota</taxon>
        <taxon>Viridiplantae</taxon>
        <taxon>Streptophyta</taxon>
        <taxon>Embryophyta</taxon>
        <taxon>Tracheophyta</taxon>
        <taxon>Spermatophyta</taxon>
        <taxon>Magnoliopsida</taxon>
        <taxon>eudicotyledons</taxon>
        <taxon>Gunneridae</taxon>
        <taxon>Pentapetalae</taxon>
        <taxon>rosids</taxon>
        <taxon>Vitales</taxon>
        <taxon>Vitaceae</taxon>
        <taxon>Viteae</taxon>
        <taxon>Vitis</taxon>
    </lineage>
</organism>
<protein>
    <submittedName>
        <fullName evidence="1">Uncharacterized protein</fullName>
    </submittedName>
</protein>
<reference evidence="1 2" key="1">
    <citation type="journal article" date="2023" name="BMC Biotechnol.">
        <title>Vitis rotundifolia cv Carlos genome sequencing.</title>
        <authorList>
            <person name="Huff M."/>
            <person name="Hulse-Kemp A."/>
            <person name="Scheffler B."/>
            <person name="Youngblood R."/>
            <person name="Simpson S."/>
            <person name="Babiker E."/>
            <person name="Staton M."/>
        </authorList>
    </citation>
    <scope>NUCLEOTIDE SEQUENCE [LARGE SCALE GENOMIC DNA]</scope>
    <source>
        <tissue evidence="1">Leaf</tissue>
    </source>
</reference>
<dbReference type="EMBL" id="JARBHA010000010">
    <property type="protein sequence ID" value="KAJ9689827.1"/>
    <property type="molecule type" value="Genomic_DNA"/>
</dbReference>
<evidence type="ECO:0000313" key="1">
    <source>
        <dbReference type="EMBL" id="KAJ9689827.1"/>
    </source>
</evidence>
<accession>A0AA39DPU0</accession>
<sequence length="95" mass="10515">MATDPTWTAQWDQAQWAVKQNGDTSLTLRKVLDTSTAVVRNMQNPGKHVFKEKFLILVDKAGTPTNQVTYSAIVSQTCENVTVVKALESFNISSN</sequence>
<dbReference type="AlphaFoldDB" id="A0AA39DPU0"/>
<comment type="caution">
    <text evidence="1">The sequence shown here is derived from an EMBL/GenBank/DDBJ whole genome shotgun (WGS) entry which is preliminary data.</text>
</comment>
<gene>
    <name evidence="1" type="ORF">PVL29_012478</name>
</gene>
<proteinExistence type="predicted"/>
<name>A0AA39DPU0_VITRO</name>
<evidence type="ECO:0000313" key="2">
    <source>
        <dbReference type="Proteomes" id="UP001168098"/>
    </source>
</evidence>
<keyword evidence="2" id="KW-1185">Reference proteome</keyword>